<feature type="region of interest" description="Disordered" evidence="3">
    <location>
        <begin position="208"/>
        <end position="429"/>
    </location>
</feature>
<dbReference type="InterPro" id="IPR001452">
    <property type="entry name" value="SH3_domain"/>
</dbReference>
<feature type="compositionally biased region" description="Polar residues" evidence="3">
    <location>
        <begin position="210"/>
        <end position="223"/>
    </location>
</feature>
<accession>A0ABM4MGE5</accession>
<feature type="region of interest" description="Disordered" evidence="3">
    <location>
        <begin position="878"/>
        <end position="979"/>
    </location>
</feature>
<feature type="compositionally biased region" description="Basic and acidic residues" evidence="3">
    <location>
        <begin position="1017"/>
        <end position="1028"/>
    </location>
</feature>
<feature type="compositionally biased region" description="Polar residues" evidence="3">
    <location>
        <begin position="344"/>
        <end position="357"/>
    </location>
</feature>
<protein>
    <submittedName>
        <fullName evidence="7 8">AP-4 complex accessory subunit RUSC2 isoform X5</fullName>
    </submittedName>
</protein>
<feature type="region of interest" description="Disordered" evidence="3">
    <location>
        <begin position="134"/>
        <end position="175"/>
    </location>
</feature>
<evidence type="ECO:0000259" key="4">
    <source>
        <dbReference type="PROSITE" id="PS50002"/>
    </source>
</evidence>
<dbReference type="GeneID" id="103560309"/>
<dbReference type="Pfam" id="PF07653">
    <property type="entry name" value="SH3_2"/>
    <property type="match status" value="1"/>
</dbReference>
<feature type="region of interest" description="Disordered" evidence="3">
    <location>
        <begin position="462"/>
        <end position="481"/>
    </location>
</feature>
<sequence length="1107" mass="118903">MGYVSDSSCNSSDGVLVTFSTLYNKMHGNSHANLNSAPQSCSDSSFCSHSDPGAFYLDLQTFPAEESHHPNNGGREGGYGCPHASSPELDANCNSYHPHCEPCPAVADLTACFQSQARLVVATQNYYKLVTCDLSSQSSPSPAGSSITSCSEEHTKISPAPGPGPHPGPSQPSEYYLFQKPEVQPEEQEAGGSSEEAAAPVGPAMIEGQVYTNTSPPNLSTGRQRSRSYDRSLERSPPVRLGSLERMLSCPVRLSEGPAALAGPSSPPRRVTSFAELAKGRKKAAGSGSPPLRVSIGDSSQDFSPIQETQQDRVGPLDKGTRCSHSLPPMPLGPGMDLLDPEPWSTQVCQGPQSSEMPSAGLRAAEQGPLAQLMDPGPALPGSPANSHPQRDARARADEQATATESPPPWSHSCPPAVRPATSQQPPKEDQKILTLAEYRLHGTGSLPPLGSWRSGFSRAESLARGGGEGSMASRPSNANHLSPQALKWREYRRKNPLGPPGLSGSLDRRPQEARLARRNPIFEFPGSLSAAGHLNCRLNGQVVKPLPLTCPDFQDPFSLTEKPPAEFCLSPDGNSEAISIDLLQKKGLVKAVNTAVDLIVAHFGTSRDPGVKAKLGNSSVSPNVGHLVLKYLCPAVRAVLEDGLKAFVLDVIIGQRKNMPWSVVEASTQLGPSTKVLHGLYNKVSQFPELTSHTMRFNAFILGLLNIRSLEFWFNHLYNHEDIIQTHYQPWGFLSAAHTVCPGLFEELLLLLQPLALLPFSLDLLFQHRLLQSGQQQRQHKELLRVSQDLLLSAHSTLQLAQARGQEGPGDMDRAAHGERVKGVGAPEGGEDEEEEEETEEMAEAAGGSGRGRWAQGGQAGWWYQLMQSSQVYIDGSTEGSRFPRGGSNSSSGSSSEKKKGAGGRGPPPREGVVEGAEACPAPEETLGRAWPFWMGSPPDSVLAELRRSREREGSTAPPAENEEGTSEPSPGGIKWGHLFGSRKVQREARPTNRLPSDWLSLDKSMFQLVVQTVGARREPEPRESLQEPHPPALPSKPPCKVKALCHHLATGPGQLSFHKGDILRVLGPAKGDWLHCSRGTDMGLVPLAYVTLTPTPSPTPGSSQN</sequence>
<dbReference type="RefSeq" id="XP_070451772.1">
    <property type="nucleotide sequence ID" value="XM_070595671.1"/>
</dbReference>
<reference evidence="7 8" key="1">
    <citation type="submission" date="2025-05" db="UniProtKB">
        <authorList>
            <consortium name="RefSeq"/>
        </authorList>
    </citation>
    <scope>IDENTIFICATION</scope>
    <source>
        <tissue evidence="7 8">Blood</tissue>
    </source>
</reference>
<feature type="domain" description="SH3" evidence="4">
    <location>
        <begin position="1038"/>
        <end position="1097"/>
    </location>
</feature>
<dbReference type="Gene3D" id="1.20.58.900">
    <property type="match status" value="1"/>
</dbReference>
<dbReference type="SUPFAM" id="SSF140741">
    <property type="entry name" value="RUN domain-like"/>
    <property type="match status" value="1"/>
</dbReference>
<proteinExistence type="predicted"/>
<dbReference type="InterPro" id="IPR004012">
    <property type="entry name" value="Run_dom"/>
</dbReference>
<evidence type="ECO:0000313" key="6">
    <source>
        <dbReference type="Proteomes" id="UP001652662"/>
    </source>
</evidence>
<feature type="region of interest" description="Disordered" evidence="3">
    <location>
        <begin position="803"/>
        <end position="855"/>
    </location>
</feature>
<feature type="compositionally biased region" description="Basic and acidic residues" evidence="3">
    <location>
        <begin position="812"/>
        <end position="823"/>
    </location>
</feature>
<organism evidence="6 7">
    <name type="scientific">Equus przewalskii</name>
    <name type="common">Przewalski's horse</name>
    <name type="synonym">Equus caballus przewalskii</name>
    <dbReference type="NCBI Taxonomy" id="9798"/>
    <lineage>
        <taxon>Eukaryota</taxon>
        <taxon>Metazoa</taxon>
        <taxon>Chordata</taxon>
        <taxon>Craniata</taxon>
        <taxon>Vertebrata</taxon>
        <taxon>Euteleostomi</taxon>
        <taxon>Mammalia</taxon>
        <taxon>Eutheria</taxon>
        <taxon>Laurasiatheria</taxon>
        <taxon>Perissodactyla</taxon>
        <taxon>Equidae</taxon>
        <taxon>Equus</taxon>
    </lineage>
</organism>
<dbReference type="InterPro" id="IPR036028">
    <property type="entry name" value="SH3-like_dom_sf"/>
</dbReference>
<evidence type="ECO:0000256" key="1">
    <source>
        <dbReference type="ARBA" id="ARBA00022443"/>
    </source>
</evidence>
<dbReference type="Proteomes" id="UP001652662">
    <property type="component" value="Chromosome 26"/>
</dbReference>
<feature type="compositionally biased region" description="Polar residues" evidence="3">
    <location>
        <begin position="297"/>
        <end position="309"/>
    </location>
</feature>
<dbReference type="InterPro" id="IPR047342">
    <property type="entry name" value="RUN_RUSC2"/>
</dbReference>
<evidence type="ECO:0000259" key="5">
    <source>
        <dbReference type="PROSITE" id="PS50826"/>
    </source>
</evidence>
<dbReference type="SMART" id="SM00593">
    <property type="entry name" value="RUN"/>
    <property type="match status" value="1"/>
</dbReference>
<name>A0ABM4MGE5_EQUPR</name>
<feature type="compositionally biased region" description="Pro residues" evidence="3">
    <location>
        <begin position="160"/>
        <end position="170"/>
    </location>
</feature>
<dbReference type="InterPro" id="IPR037213">
    <property type="entry name" value="Run_dom_sf"/>
</dbReference>
<dbReference type="PANTHER" id="PTHR15591:SF14">
    <property type="entry name" value="AP-4 COMPLEX ACCESSORY SUBUNIT RUSC2"/>
    <property type="match status" value="1"/>
</dbReference>
<dbReference type="PROSITE" id="PS50002">
    <property type="entry name" value="SH3"/>
    <property type="match status" value="1"/>
</dbReference>
<dbReference type="Gene3D" id="2.30.30.40">
    <property type="entry name" value="SH3 Domains"/>
    <property type="match status" value="1"/>
</dbReference>
<gene>
    <name evidence="7 8" type="primary">RUSC2</name>
</gene>
<dbReference type="SMART" id="SM00326">
    <property type="entry name" value="SH3"/>
    <property type="match status" value="1"/>
</dbReference>
<evidence type="ECO:0000313" key="8">
    <source>
        <dbReference type="RefSeq" id="XP_070451772.1"/>
    </source>
</evidence>
<feature type="compositionally biased region" description="Basic and acidic residues" evidence="3">
    <location>
        <begin position="946"/>
        <end position="955"/>
    </location>
</feature>
<dbReference type="InterPro" id="IPR047343">
    <property type="entry name" value="RUSC1_2"/>
</dbReference>
<feature type="region of interest" description="Disordered" evidence="3">
    <location>
        <begin position="1016"/>
        <end position="1036"/>
    </location>
</feature>
<keyword evidence="1 2" id="KW-0728">SH3 domain</keyword>
<keyword evidence="6" id="KW-1185">Reference proteome</keyword>
<dbReference type="PROSITE" id="PS50826">
    <property type="entry name" value="RUN"/>
    <property type="match status" value="1"/>
</dbReference>
<feature type="domain" description="RUN" evidence="5">
    <location>
        <begin position="624"/>
        <end position="768"/>
    </location>
</feature>
<feature type="compositionally biased region" description="Low complexity" evidence="3">
    <location>
        <begin position="881"/>
        <end position="896"/>
    </location>
</feature>
<dbReference type="CDD" id="cd17702">
    <property type="entry name" value="RUN_RUSC2"/>
    <property type="match status" value="1"/>
</dbReference>
<dbReference type="SUPFAM" id="SSF50044">
    <property type="entry name" value="SH3-domain"/>
    <property type="match status" value="1"/>
</dbReference>
<evidence type="ECO:0000256" key="2">
    <source>
        <dbReference type="PROSITE-ProRule" id="PRU00192"/>
    </source>
</evidence>
<dbReference type="RefSeq" id="XP_070451771.1">
    <property type="nucleotide sequence ID" value="XM_070595670.1"/>
</dbReference>
<feature type="compositionally biased region" description="Basic and acidic residues" evidence="3">
    <location>
        <begin position="389"/>
        <end position="399"/>
    </location>
</feature>
<evidence type="ECO:0000313" key="7">
    <source>
        <dbReference type="RefSeq" id="XP_070451771.1"/>
    </source>
</evidence>
<evidence type="ECO:0000256" key="3">
    <source>
        <dbReference type="SAM" id="MobiDB-lite"/>
    </source>
</evidence>
<dbReference type="PANTHER" id="PTHR15591">
    <property type="entry name" value="RUN AND SH3 DOMAIN CONTAINING"/>
    <property type="match status" value="1"/>
</dbReference>
<feature type="compositionally biased region" description="Low complexity" evidence="3">
    <location>
        <begin position="135"/>
        <end position="150"/>
    </location>
</feature>
<dbReference type="Pfam" id="PF02759">
    <property type="entry name" value="RUN"/>
    <property type="match status" value="1"/>
</dbReference>
<feature type="compositionally biased region" description="Acidic residues" evidence="3">
    <location>
        <begin position="830"/>
        <end position="844"/>
    </location>
</feature>